<dbReference type="InParanoid" id="A0A078AXD6"/>
<keyword evidence="1" id="KW-1133">Transmembrane helix</keyword>
<organism evidence="2 3">
    <name type="scientific">Stylonychia lemnae</name>
    <name type="common">Ciliate</name>
    <dbReference type="NCBI Taxonomy" id="5949"/>
    <lineage>
        <taxon>Eukaryota</taxon>
        <taxon>Sar</taxon>
        <taxon>Alveolata</taxon>
        <taxon>Ciliophora</taxon>
        <taxon>Intramacronucleata</taxon>
        <taxon>Spirotrichea</taxon>
        <taxon>Stichotrichia</taxon>
        <taxon>Sporadotrichida</taxon>
        <taxon>Oxytrichidae</taxon>
        <taxon>Stylonychinae</taxon>
        <taxon>Stylonychia</taxon>
    </lineage>
</organism>
<sequence length="152" mass="17804">MRRSLRGVENTMTRNMFQFNYPHTFQNVNNSHNNAPQKNNYPNIKRNLAAGATAPDAHQNVREFPDWYKPYTLNYTSDGYLYAILGGFGVLGLCYFNDIKEMKGRKQRKIFARSDLTERKLRKEKYGAERIAANDPEFTKFLVKKERSHGHH</sequence>
<feature type="transmembrane region" description="Helical" evidence="1">
    <location>
        <begin position="79"/>
        <end position="99"/>
    </location>
</feature>
<proteinExistence type="predicted"/>
<reference evidence="2 3" key="1">
    <citation type="submission" date="2014-06" db="EMBL/GenBank/DDBJ databases">
        <authorList>
            <person name="Swart Estienne"/>
        </authorList>
    </citation>
    <scope>NUCLEOTIDE SEQUENCE [LARGE SCALE GENOMIC DNA]</scope>
    <source>
        <strain evidence="2 3">130c</strain>
    </source>
</reference>
<gene>
    <name evidence="2" type="primary">Contig8221.g8768</name>
    <name evidence="2" type="ORF">STYLEM_15933</name>
</gene>
<accession>A0A078AXD6</accession>
<keyword evidence="3" id="KW-1185">Reference proteome</keyword>
<dbReference type="EMBL" id="CCKQ01015019">
    <property type="protein sequence ID" value="CDW86834.1"/>
    <property type="molecule type" value="Genomic_DNA"/>
</dbReference>
<name>A0A078AXD6_STYLE</name>
<keyword evidence="1" id="KW-0812">Transmembrane</keyword>
<evidence type="ECO:0000313" key="3">
    <source>
        <dbReference type="Proteomes" id="UP000039865"/>
    </source>
</evidence>
<dbReference type="Proteomes" id="UP000039865">
    <property type="component" value="Unassembled WGS sequence"/>
</dbReference>
<dbReference type="AlphaFoldDB" id="A0A078AXD6"/>
<evidence type="ECO:0000256" key="1">
    <source>
        <dbReference type="SAM" id="Phobius"/>
    </source>
</evidence>
<keyword evidence="1" id="KW-0472">Membrane</keyword>
<dbReference type="OrthoDB" id="10413573at2759"/>
<evidence type="ECO:0000313" key="2">
    <source>
        <dbReference type="EMBL" id="CDW86834.1"/>
    </source>
</evidence>
<protein>
    <submittedName>
        <fullName evidence="2">Uncharacterized protein</fullName>
    </submittedName>
</protein>